<feature type="region of interest" description="Disordered" evidence="1">
    <location>
        <begin position="17"/>
        <end position="38"/>
    </location>
</feature>
<dbReference type="EMBL" id="JARBHB010000001">
    <property type="protein sequence ID" value="KAJ8898340.1"/>
    <property type="molecule type" value="Genomic_DNA"/>
</dbReference>
<evidence type="ECO:0000256" key="1">
    <source>
        <dbReference type="SAM" id="MobiDB-lite"/>
    </source>
</evidence>
<reference evidence="2 3" key="1">
    <citation type="submission" date="2023-02" db="EMBL/GenBank/DDBJ databases">
        <title>LHISI_Scaffold_Assembly.</title>
        <authorList>
            <person name="Stuart O.P."/>
            <person name="Cleave R."/>
            <person name="Magrath M.J.L."/>
            <person name="Mikheyev A.S."/>
        </authorList>
    </citation>
    <scope>NUCLEOTIDE SEQUENCE [LARGE SCALE GENOMIC DNA]</scope>
    <source>
        <strain evidence="2">Daus_M_001</strain>
        <tissue evidence="2">Leg muscle</tissue>
    </source>
</reference>
<proteinExistence type="predicted"/>
<accession>A0ABQ9INS1</accession>
<name>A0ABQ9INS1_9NEOP</name>
<protein>
    <submittedName>
        <fullName evidence="2">Uncharacterized protein</fullName>
    </submittedName>
</protein>
<organism evidence="2 3">
    <name type="scientific">Dryococelus australis</name>
    <dbReference type="NCBI Taxonomy" id="614101"/>
    <lineage>
        <taxon>Eukaryota</taxon>
        <taxon>Metazoa</taxon>
        <taxon>Ecdysozoa</taxon>
        <taxon>Arthropoda</taxon>
        <taxon>Hexapoda</taxon>
        <taxon>Insecta</taxon>
        <taxon>Pterygota</taxon>
        <taxon>Neoptera</taxon>
        <taxon>Polyneoptera</taxon>
        <taxon>Phasmatodea</taxon>
        <taxon>Verophasmatodea</taxon>
        <taxon>Anareolatae</taxon>
        <taxon>Phasmatidae</taxon>
        <taxon>Eurycanthinae</taxon>
        <taxon>Dryococelus</taxon>
    </lineage>
</organism>
<keyword evidence="3" id="KW-1185">Reference proteome</keyword>
<evidence type="ECO:0000313" key="3">
    <source>
        <dbReference type="Proteomes" id="UP001159363"/>
    </source>
</evidence>
<sequence>MGPVAIWAESGARDQGPWCLSGQTTRLPPERTGVGTRQRLPPDFRVWESCRTMPLPLHSGAAPCSPHFALIGSRDIDVENRPNLST</sequence>
<comment type="caution">
    <text evidence="2">The sequence shown here is derived from an EMBL/GenBank/DDBJ whole genome shotgun (WGS) entry which is preliminary data.</text>
</comment>
<evidence type="ECO:0000313" key="2">
    <source>
        <dbReference type="EMBL" id="KAJ8898340.1"/>
    </source>
</evidence>
<dbReference type="Proteomes" id="UP001159363">
    <property type="component" value="Chromosome 1"/>
</dbReference>
<gene>
    <name evidence="2" type="ORF">PR048_003700</name>
</gene>